<dbReference type="EMBL" id="CM042047">
    <property type="protein sequence ID" value="KAI3773024.1"/>
    <property type="molecule type" value="Genomic_DNA"/>
</dbReference>
<evidence type="ECO:0000313" key="1">
    <source>
        <dbReference type="EMBL" id="KAI3773024.1"/>
    </source>
</evidence>
<protein>
    <submittedName>
        <fullName evidence="1">Uncharacterized protein</fullName>
    </submittedName>
</protein>
<accession>A0ACB9FP22</accession>
<proteinExistence type="predicted"/>
<organism evidence="1 2">
    <name type="scientific">Arctium lappa</name>
    <name type="common">Greater burdock</name>
    <name type="synonym">Lappa major</name>
    <dbReference type="NCBI Taxonomy" id="4217"/>
    <lineage>
        <taxon>Eukaryota</taxon>
        <taxon>Viridiplantae</taxon>
        <taxon>Streptophyta</taxon>
        <taxon>Embryophyta</taxon>
        <taxon>Tracheophyta</taxon>
        <taxon>Spermatophyta</taxon>
        <taxon>Magnoliopsida</taxon>
        <taxon>eudicotyledons</taxon>
        <taxon>Gunneridae</taxon>
        <taxon>Pentapetalae</taxon>
        <taxon>asterids</taxon>
        <taxon>campanulids</taxon>
        <taxon>Asterales</taxon>
        <taxon>Asteraceae</taxon>
        <taxon>Carduoideae</taxon>
        <taxon>Cardueae</taxon>
        <taxon>Arctiinae</taxon>
        <taxon>Arctium</taxon>
    </lineage>
</organism>
<gene>
    <name evidence="1" type="ORF">L6452_04221</name>
</gene>
<sequence>MTTTNDGGNDDGGDNGSAGGNSHDSSDSFSVRGSGYLFSRPIPVAAPSSGGPDLCPLRPPATLGLRFPAFRVFSRMGLSKTEINLRRLLAAAPQQQHQAKLIHYVGTLREQLEQLAAERTSEGLPRISKATLSDYSEKIEAFAANLASHELNTAESPELPTADISINEMTTKTEEGKGLRRRFVPPSTVEERVQKSVDATDSAPIKLDAAAHTHITKHRKLQEDLTDEMVWLARQLKESTLMMNQSIKNTEKIVDSTEQAVEQSLASTGRANTQATAIYSETSKTSCFTWLVMLLMTCIFIMVVLLIKVT</sequence>
<evidence type="ECO:0000313" key="2">
    <source>
        <dbReference type="Proteomes" id="UP001055879"/>
    </source>
</evidence>
<reference evidence="1 2" key="2">
    <citation type="journal article" date="2022" name="Mol. Ecol. Resour.">
        <title>The genomes of chicory, endive, great burdock and yacon provide insights into Asteraceae paleo-polyploidization history and plant inulin production.</title>
        <authorList>
            <person name="Fan W."/>
            <person name="Wang S."/>
            <person name="Wang H."/>
            <person name="Wang A."/>
            <person name="Jiang F."/>
            <person name="Liu H."/>
            <person name="Zhao H."/>
            <person name="Xu D."/>
            <person name="Zhang Y."/>
        </authorList>
    </citation>
    <scope>NUCLEOTIDE SEQUENCE [LARGE SCALE GENOMIC DNA]</scope>
    <source>
        <strain evidence="2">cv. Niubang</strain>
    </source>
</reference>
<keyword evidence="2" id="KW-1185">Reference proteome</keyword>
<reference evidence="2" key="1">
    <citation type="journal article" date="2022" name="Mol. Ecol. Resour.">
        <title>The genomes of chicory, endive, great burdock and yacon provide insights into Asteraceae palaeo-polyploidization history and plant inulin production.</title>
        <authorList>
            <person name="Fan W."/>
            <person name="Wang S."/>
            <person name="Wang H."/>
            <person name="Wang A."/>
            <person name="Jiang F."/>
            <person name="Liu H."/>
            <person name="Zhao H."/>
            <person name="Xu D."/>
            <person name="Zhang Y."/>
        </authorList>
    </citation>
    <scope>NUCLEOTIDE SEQUENCE [LARGE SCALE GENOMIC DNA]</scope>
    <source>
        <strain evidence="2">cv. Niubang</strain>
    </source>
</reference>
<dbReference type="Proteomes" id="UP001055879">
    <property type="component" value="Linkage Group LG01"/>
</dbReference>
<name>A0ACB9FP22_ARCLA</name>
<comment type="caution">
    <text evidence="1">The sequence shown here is derived from an EMBL/GenBank/DDBJ whole genome shotgun (WGS) entry which is preliminary data.</text>
</comment>